<dbReference type="InterPro" id="IPR015991">
    <property type="entry name" value="TatD/YcfH-like"/>
</dbReference>
<feature type="binding site" evidence="4">
    <location>
        <position position="110"/>
    </location>
    <ligand>
        <name>a divalent metal cation</name>
        <dbReference type="ChEBI" id="CHEBI:60240"/>
        <label>1</label>
    </ligand>
</feature>
<dbReference type="AlphaFoldDB" id="A0A194AMW5"/>
<dbReference type="RefSeq" id="WP_069860213.1">
    <property type="nucleotide sequence ID" value="NZ_BDFE01000022.1"/>
</dbReference>
<evidence type="ECO:0000256" key="3">
    <source>
        <dbReference type="ARBA" id="ARBA00022801"/>
    </source>
</evidence>
<evidence type="ECO:0000256" key="1">
    <source>
        <dbReference type="ARBA" id="ARBA00009275"/>
    </source>
</evidence>
<dbReference type="Gene3D" id="3.20.20.140">
    <property type="entry name" value="Metal-dependent hydrolases"/>
    <property type="match status" value="1"/>
</dbReference>
<accession>A0A194AMW5</accession>
<dbReference type="STRING" id="1592317.DPF_2690"/>
<proteinExistence type="inferred from homology"/>
<keyword evidence="2 4" id="KW-0479">Metal-binding</keyword>
<dbReference type="InterPro" id="IPR001130">
    <property type="entry name" value="TatD-like"/>
</dbReference>
<dbReference type="Proteomes" id="UP000095200">
    <property type="component" value="Unassembled WGS sequence"/>
</dbReference>
<feature type="binding site" evidence="4">
    <location>
        <position position="146"/>
    </location>
    <ligand>
        <name>a divalent metal cation</name>
        <dbReference type="ChEBI" id="CHEBI:60240"/>
        <label>2</label>
    </ligand>
</feature>
<dbReference type="GO" id="GO:0004536">
    <property type="term" value="F:DNA nuclease activity"/>
    <property type="evidence" value="ECO:0007669"/>
    <property type="project" value="InterPro"/>
</dbReference>
<keyword evidence="3 5" id="KW-0378">Hydrolase</keyword>
<dbReference type="NCBIfam" id="TIGR00010">
    <property type="entry name" value="YchF/TatD family DNA exonuclease"/>
    <property type="match status" value="1"/>
</dbReference>
<dbReference type="CDD" id="cd01310">
    <property type="entry name" value="TatD_DNAse"/>
    <property type="match status" value="1"/>
</dbReference>
<dbReference type="InterPro" id="IPR018228">
    <property type="entry name" value="DNase_TatD-rel_CS"/>
</dbReference>
<name>A0A194AMW5_9BACT</name>
<dbReference type="PROSITE" id="PS01090">
    <property type="entry name" value="TATD_2"/>
    <property type="match status" value="1"/>
</dbReference>
<feature type="binding site" evidence="4">
    <location>
        <position position="221"/>
    </location>
    <ligand>
        <name>a divalent metal cation</name>
        <dbReference type="ChEBI" id="CHEBI:60240"/>
        <label>1</label>
    </ligand>
</feature>
<dbReference type="Pfam" id="PF01026">
    <property type="entry name" value="TatD_DNase"/>
    <property type="match status" value="1"/>
</dbReference>
<dbReference type="OrthoDB" id="9810005at2"/>
<dbReference type="EMBL" id="BDFE01000022">
    <property type="protein sequence ID" value="GAU09954.1"/>
    <property type="molecule type" value="Genomic_DNA"/>
</dbReference>
<comment type="caution">
    <text evidence="5">The sequence shown here is derived from an EMBL/GenBank/DDBJ whole genome shotgun (WGS) entry which is preliminary data.</text>
</comment>
<evidence type="ECO:0000313" key="5">
    <source>
        <dbReference type="EMBL" id="GAU09954.1"/>
    </source>
</evidence>
<dbReference type="GO" id="GO:0046872">
    <property type="term" value="F:metal ion binding"/>
    <property type="evidence" value="ECO:0007669"/>
    <property type="project" value="UniProtKB-KW"/>
</dbReference>
<dbReference type="PANTHER" id="PTHR46124:SF2">
    <property type="entry name" value="D-AMINOACYL-TRNA DEACYLASE"/>
    <property type="match status" value="1"/>
</dbReference>
<feature type="binding site" evidence="4">
    <location>
        <position position="23"/>
    </location>
    <ligand>
        <name>a divalent metal cation</name>
        <dbReference type="ChEBI" id="CHEBI:60240"/>
        <label>1</label>
    </ligand>
</feature>
<evidence type="ECO:0000313" key="6">
    <source>
        <dbReference type="Proteomes" id="UP000095200"/>
    </source>
</evidence>
<dbReference type="PIRSF" id="PIRSF005902">
    <property type="entry name" value="DNase_TatD"/>
    <property type="match status" value="1"/>
</dbReference>
<gene>
    <name evidence="5" type="ORF">DPF_2690</name>
</gene>
<reference evidence="6" key="1">
    <citation type="submission" date="2016-06" db="EMBL/GenBank/DDBJ databases">
        <title>Draft genome sequence of Desulfoplanes formicivorans strain Pf12B.</title>
        <authorList>
            <person name="Watanabe M."/>
            <person name="Kojima H."/>
            <person name="Fukui M."/>
        </authorList>
    </citation>
    <scope>NUCLEOTIDE SEQUENCE [LARGE SCALE GENOMIC DNA]</scope>
    <source>
        <strain evidence="6">Pf12B</strain>
    </source>
</reference>
<organism evidence="5 6">
    <name type="scientific">Desulfoplanes formicivorans</name>
    <dbReference type="NCBI Taxonomy" id="1592317"/>
    <lineage>
        <taxon>Bacteria</taxon>
        <taxon>Pseudomonadati</taxon>
        <taxon>Thermodesulfobacteriota</taxon>
        <taxon>Desulfovibrionia</taxon>
        <taxon>Desulfovibrionales</taxon>
        <taxon>Desulfoplanaceae</taxon>
        <taxon>Desulfoplanes</taxon>
    </lineage>
</organism>
<dbReference type="SUPFAM" id="SSF51556">
    <property type="entry name" value="Metallo-dependent hydrolases"/>
    <property type="match status" value="1"/>
</dbReference>
<feature type="binding site" evidence="4">
    <location>
        <position position="25"/>
    </location>
    <ligand>
        <name>a divalent metal cation</name>
        <dbReference type="ChEBI" id="CHEBI:60240"/>
        <label>1</label>
    </ligand>
</feature>
<sequence>MGKKKNRPLPQSLGLPRTGMDAHAHLDAAEFDEDLDEVLVRARESGLAGVATVFLGPDPYLAGVSRFARHKDVVFLMGLHPEDAGTVKFEDIPRMEQLFRKDARLRALGEIGLDYYWDATLKDRQQQLFREQLELARHLELPVAIHSRDAEEDTLAILLDMGFHDYPLQWHCFGQSRDLALELLSHGWHLSIPGTVTYKKNIRLMEAVRAIPLDRMFVETDCPYLAADPYRGKRNEPALVVFTAQKIAEIKDLPVEEVWTACGKNALRFFGVESEGKDRGHCEDMV</sequence>
<feature type="binding site" evidence="4">
    <location>
        <position position="171"/>
    </location>
    <ligand>
        <name>a divalent metal cation</name>
        <dbReference type="ChEBI" id="CHEBI:60240"/>
        <label>2</label>
    </ligand>
</feature>
<keyword evidence="6" id="KW-1185">Reference proteome</keyword>
<dbReference type="GO" id="GO:0016788">
    <property type="term" value="F:hydrolase activity, acting on ester bonds"/>
    <property type="evidence" value="ECO:0007669"/>
    <property type="project" value="InterPro"/>
</dbReference>
<evidence type="ECO:0000256" key="4">
    <source>
        <dbReference type="PIRSR" id="PIRSR005902-1"/>
    </source>
</evidence>
<dbReference type="PANTHER" id="PTHR46124">
    <property type="entry name" value="D-AMINOACYL-TRNA DEACYLASE"/>
    <property type="match status" value="1"/>
</dbReference>
<protein>
    <submittedName>
        <fullName evidence="5">Hydrolase TatD</fullName>
    </submittedName>
</protein>
<evidence type="ECO:0000256" key="2">
    <source>
        <dbReference type="ARBA" id="ARBA00022723"/>
    </source>
</evidence>
<dbReference type="InterPro" id="IPR032466">
    <property type="entry name" value="Metal_Hydrolase"/>
</dbReference>
<dbReference type="FunFam" id="3.20.20.140:FF:000005">
    <property type="entry name" value="TatD family hydrolase"/>
    <property type="match status" value="1"/>
</dbReference>
<comment type="similarity">
    <text evidence="1">Belongs to the metallo-dependent hydrolases superfamily. TatD-type hydrolase family.</text>
</comment>